<dbReference type="InterPro" id="IPR036604">
    <property type="entry name" value="PurS-like_sf"/>
</dbReference>
<evidence type="ECO:0000256" key="5">
    <source>
        <dbReference type="ARBA" id="ARBA00022840"/>
    </source>
</evidence>
<dbReference type="GO" id="GO:0016874">
    <property type="term" value="F:ligase activity"/>
    <property type="evidence" value="ECO:0007669"/>
    <property type="project" value="UniProtKB-KW"/>
</dbReference>
<evidence type="ECO:0000256" key="3">
    <source>
        <dbReference type="ARBA" id="ARBA00022741"/>
    </source>
</evidence>
<evidence type="ECO:0000256" key="1">
    <source>
        <dbReference type="ARBA" id="ARBA00022490"/>
    </source>
</evidence>
<keyword evidence="2" id="KW-0436">Ligase</keyword>
<dbReference type="EMBL" id="UINC01005680">
    <property type="protein sequence ID" value="SVA22872.1"/>
    <property type="molecule type" value="Genomic_DNA"/>
</dbReference>
<keyword evidence="4" id="KW-0658">Purine biosynthesis</keyword>
<proteinExistence type="inferred from homology"/>
<dbReference type="InterPro" id="IPR003850">
    <property type="entry name" value="PurS"/>
</dbReference>
<dbReference type="Gene3D" id="3.30.1280.10">
    <property type="entry name" value="Phosphoribosylformylglycinamidine synthase subunit PurS"/>
    <property type="match status" value="1"/>
</dbReference>
<sequence length="89" mass="9380">MQFSVLVDIRLRDGISDPAGATVERALPMLGYEGIVGVTVGKTIRFTIEAADAEAARVAAAELTESFLTNPVIEDADLTVEAISPESDT</sequence>
<evidence type="ECO:0000313" key="6">
    <source>
        <dbReference type="EMBL" id="SVA22872.1"/>
    </source>
</evidence>
<organism evidence="6">
    <name type="scientific">marine metagenome</name>
    <dbReference type="NCBI Taxonomy" id="408172"/>
    <lineage>
        <taxon>unclassified sequences</taxon>
        <taxon>metagenomes</taxon>
        <taxon>ecological metagenomes</taxon>
    </lineage>
</organism>
<keyword evidence="5" id="KW-0067">ATP-binding</keyword>
<evidence type="ECO:0000256" key="2">
    <source>
        <dbReference type="ARBA" id="ARBA00022598"/>
    </source>
</evidence>
<dbReference type="HAMAP" id="MF_01926">
    <property type="entry name" value="PurS"/>
    <property type="match status" value="1"/>
</dbReference>
<keyword evidence="1" id="KW-0963">Cytoplasm</keyword>
<name>A0A381U3P7_9ZZZZ</name>
<dbReference type="GO" id="GO:0005524">
    <property type="term" value="F:ATP binding"/>
    <property type="evidence" value="ECO:0007669"/>
    <property type="project" value="UniProtKB-KW"/>
</dbReference>
<reference evidence="6" key="1">
    <citation type="submission" date="2018-05" db="EMBL/GenBank/DDBJ databases">
        <authorList>
            <person name="Lanie J.A."/>
            <person name="Ng W.-L."/>
            <person name="Kazmierczak K.M."/>
            <person name="Andrzejewski T.M."/>
            <person name="Davidsen T.M."/>
            <person name="Wayne K.J."/>
            <person name="Tettelin H."/>
            <person name="Glass J.I."/>
            <person name="Rusch D."/>
            <person name="Podicherti R."/>
            <person name="Tsui H.-C.T."/>
            <person name="Winkler M.E."/>
        </authorList>
    </citation>
    <scope>NUCLEOTIDE SEQUENCE</scope>
</reference>
<dbReference type="NCBIfam" id="TIGR00302">
    <property type="entry name" value="phosphoribosylformylglycinamidine synthase subunit PurS"/>
    <property type="match status" value="1"/>
</dbReference>
<dbReference type="Pfam" id="PF02700">
    <property type="entry name" value="PurS"/>
    <property type="match status" value="1"/>
</dbReference>
<dbReference type="PANTHER" id="PTHR34696">
    <property type="entry name" value="PHOSPHORIBOSYLFORMYLGLYCINAMIDINE SYNTHASE SUBUNIT PURS"/>
    <property type="match status" value="1"/>
</dbReference>
<gene>
    <name evidence="6" type="ORF">METZ01_LOCUS75726</name>
</gene>
<dbReference type="PANTHER" id="PTHR34696:SF1">
    <property type="entry name" value="PHOSPHORIBOSYLFORMYLGLYCINAMIDINE SYNTHASE SUBUNIT PURS"/>
    <property type="match status" value="1"/>
</dbReference>
<accession>A0A381U3P7</accession>
<protein>
    <recommendedName>
        <fullName evidence="7">Phosphoribosylformylglycinamidine synthase, purS protein</fullName>
    </recommendedName>
</protein>
<keyword evidence="3" id="KW-0547">Nucleotide-binding</keyword>
<dbReference type="SUPFAM" id="SSF82697">
    <property type="entry name" value="PurS-like"/>
    <property type="match status" value="1"/>
</dbReference>
<dbReference type="AlphaFoldDB" id="A0A381U3P7"/>
<evidence type="ECO:0008006" key="7">
    <source>
        <dbReference type="Google" id="ProtNLM"/>
    </source>
</evidence>
<evidence type="ECO:0000256" key="4">
    <source>
        <dbReference type="ARBA" id="ARBA00022755"/>
    </source>
</evidence>
<dbReference type="GO" id="GO:0006164">
    <property type="term" value="P:purine nucleotide biosynthetic process"/>
    <property type="evidence" value="ECO:0007669"/>
    <property type="project" value="UniProtKB-KW"/>
</dbReference>